<name>A0A6A3BTR2_HIBSY</name>
<evidence type="ECO:0000259" key="2">
    <source>
        <dbReference type="Pfam" id="PF13966"/>
    </source>
</evidence>
<keyword evidence="4" id="KW-1185">Reference proteome</keyword>
<dbReference type="Gene3D" id="2.120.10.80">
    <property type="entry name" value="Kelch-type beta propeller"/>
    <property type="match status" value="1"/>
</dbReference>
<dbReference type="Pfam" id="PF13966">
    <property type="entry name" value="zf-RVT"/>
    <property type="match status" value="1"/>
</dbReference>
<dbReference type="InterPro" id="IPR015915">
    <property type="entry name" value="Kelch-typ_b-propeller"/>
</dbReference>
<dbReference type="EMBL" id="VEPZ02000792">
    <property type="protein sequence ID" value="KAE8719297.1"/>
    <property type="molecule type" value="Genomic_DNA"/>
</dbReference>
<dbReference type="SUPFAM" id="SSF117281">
    <property type="entry name" value="Kelch motif"/>
    <property type="match status" value="1"/>
</dbReference>
<proteinExistence type="predicted"/>
<feature type="region of interest" description="Disordered" evidence="1">
    <location>
        <begin position="282"/>
        <end position="303"/>
    </location>
</feature>
<dbReference type="Pfam" id="PF09713">
    <property type="entry name" value="A_thal_3526"/>
    <property type="match status" value="1"/>
</dbReference>
<gene>
    <name evidence="3" type="ORF">F3Y22_tig00109972pilonHSYRG00410</name>
</gene>
<dbReference type="PANTHER" id="PTHR31871:SF68">
    <property type="match status" value="1"/>
</dbReference>
<comment type="caution">
    <text evidence="3">The sequence shown here is derived from an EMBL/GenBank/DDBJ whole genome shotgun (WGS) entry which is preliminary data.</text>
</comment>
<evidence type="ECO:0000313" key="3">
    <source>
        <dbReference type="EMBL" id="KAE8719297.1"/>
    </source>
</evidence>
<dbReference type="InterPro" id="IPR026960">
    <property type="entry name" value="RVT-Znf"/>
</dbReference>
<evidence type="ECO:0000256" key="1">
    <source>
        <dbReference type="SAM" id="MobiDB-lite"/>
    </source>
</evidence>
<feature type="region of interest" description="Disordered" evidence="1">
    <location>
        <begin position="169"/>
        <end position="192"/>
    </location>
</feature>
<protein>
    <submittedName>
        <fullName evidence="3">Kelch repeat-containing F-box family protein</fullName>
    </submittedName>
</protein>
<evidence type="ECO:0000313" key="4">
    <source>
        <dbReference type="Proteomes" id="UP000436088"/>
    </source>
</evidence>
<feature type="domain" description="Reverse transcriptase zinc-binding" evidence="2">
    <location>
        <begin position="823"/>
        <end position="909"/>
    </location>
</feature>
<sequence length="961" mass="108446">MLERCLLLHMNQQQSVKALAQYASIQPCVTITVWRELEKENKDFFEAYVHAVSPYSYSCYYLMNYVDICPFSGDVKLKLNEYWNSNVKLELLVLLLRDEQHQLPTNPSLKMKERKSRLFPVGFTRTTSSSSSLLEELSDDGLRLAEVAMPSGRPTTWLALHGTCTTQPRSPCTPSDLLGRHARPGPRRSPCTRATKERFMHGTLGAMESRQGREHGWACSFGEMGVHGHGGRWLVGRRACMATYQVAGRAWRPGRSPGVHGDYPWDRQINCSSGVLYSTGGRSPCTPGDLPGRHARQQRPGRSPCMPCDYQPTTLHAHARHLAKGARHPCSRPCRDSMVPGVVAMHARRPTRSPCTPSDLVGRHACPATYQPTTSMPMHAHLAKGARPSMLATLPGLHGPECPMHEPFLGRPECMATSLVVRRAWRPRRSLGVHGDLWLGCACPMQSKPRRHYIVSLARAERSGGGHSWSCLGNHFLSRSSPPSSPILLRLQGLERCRVLLHPPPQQPKPWLLVHTQSIYHPHATAAFAYYPRSDIWLRINRKHPPEHVSCSTLCSSNSTLLYFLNSSVFSYSVDPLHLSWHHVDPPSVYRVDPIAAVVGELIVIAGGVWGFEDDPLVVEIYDIKTRTWERTESLPAMLKDSAASTWLSVVLTWFGTYDLRPDRNIYFSAIAFHGNSLICWRCSVIPGNTRCKSLETKRQVLRVQQRNRVMPEELTEKLKGEGTSFSSIRVSSMAGFFYIYNPGEPGELVGWKLETKAVPVGKFEESGVTVAAMVDAQGNWRWDCFESFLPVRVLLSIAAKKGPLAHFASDMVGWNLREDRKFTIKSAYESLDEDRNMEAGELWMVIHKYRGLQKIKLFLWLVYWGRVMTNAERMRRHLTTDSSCPVCFAPVEDINHPLRQCPSALTVWEAVIKTDRLQEFIGMDLQSWLKTNLGDATSFAGQHENWGILFEALIWNIWLS</sequence>
<dbReference type="AlphaFoldDB" id="A0A6A3BTR2"/>
<dbReference type="Proteomes" id="UP000436088">
    <property type="component" value="Unassembled WGS sequence"/>
</dbReference>
<dbReference type="InterPro" id="IPR006476">
    <property type="entry name" value="CHP01589_pln"/>
</dbReference>
<dbReference type="PANTHER" id="PTHR31871">
    <property type="entry name" value="OS02G0137100 PROTEIN"/>
    <property type="match status" value="1"/>
</dbReference>
<organism evidence="3 4">
    <name type="scientific">Hibiscus syriacus</name>
    <name type="common">Rose of Sharon</name>
    <dbReference type="NCBI Taxonomy" id="106335"/>
    <lineage>
        <taxon>Eukaryota</taxon>
        <taxon>Viridiplantae</taxon>
        <taxon>Streptophyta</taxon>
        <taxon>Embryophyta</taxon>
        <taxon>Tracheophyta</taxon>
        <taxon>Spermatophyta</taxon>
        <taxon>Magnoliopsida</taxon>
        <taxon>eudicotyledons</taxon>
        <taxon>Gunneridae</taxon>
        <taxon>Pentapetalae</taxon>
        <taxon>rosids</taxon>
        <taxon>malvids</taxon>
        <taxon>Malvales</taxon>
        <taxon>Malvaceae</taxon>
        <taxon>Malvoideae</taxon>
        <taxon>Hibiscus</taxon>
    </lineage>
</organism>
<reference evidence="3" key="1">
    <citation type="submission" date="2019-09" db="EMBL/GenBank/DDBJ databases">
        <title>Draft genome information of white flower Hibiscus syriacus.</title>
        <authorList>
            <person name="Kim Y.-M."/>
        </authorList>
    </citation>
    <scope>NUCLEOTIDE SEQUENCE [LARGE SCALE GENOMIC DNA]</scope>
    <source>
        <strain evidence="3">YM2019G1</strain>
    </source>
</reference>
<dbReference type="NCBIfam" id="TIGR01589">
    <property type="entry name" value="A_thal_3526"/>
    <property type="match status" value="1"/>
</dbReference>
<accession>A0A6A3BTR2</accession>